<protein>
    <submittedName>
        <fullName evidence="2">Choline-binding protein</fullName>
    </submittedName>
</protein>
<evidence type="ECO:0000256" key="1">
    <source>
        <dbReference type="SAM" id="SignalP"/>
    </source>
</evidence>
<dbReference type="Gene3D" id="3.80.10.10">
    <property type="entry name" value="Ribonuclease Inhibitor"/>
    <property type="match status" value="3"/>
</dbReference>
<dbReference type="SUPFAM" id="SSF52058">
    <property type="entry name" value="L domain-like"/>
    <property type="match status" value="1"/>
</dbReference>
<dbReference type="PANTHER" id="PTHR45661:SF3">
    <property type="entry name" value="IG-LIKE DOMAIN-CONTAINING PROTEIN"/>
    <property type="match status" value="1"/>
</dbReference>
<reference evidence="2 3" key="1">
    <citation type="submission" date="2014-07" db="EMBL/GenBank/DDBJ databases">
        <authorList>
            <person name="McCorrison J."/>
            <person name="Sanka R."/>
            <person name="Torralba M."/>
            <person name="Gillis M."/>
            <person name="Haft D.H."/>
            <person name="Methe B."/>
            <person name="Sutton G."/>
            <person name="Nelson K.E."/>
        </authorList>
    </citation>
    <scope>NUCLEOTIDE SEQUENCE [LARGE SCALE GENOMIC DNA]</scope>
    <source>
        <strain evidence="2 3">DNF00882</strain>
    </source>
</reference>
<dbReference type="InterPro" id="IPR026906">
    <property type="entry name" value="LRR_5"/>
</dbReference>
<dbReference type="InterPro" id="IPR032675">
    <property type="entry name" value="LRR_dom_sf"/>
</dbReference>
<dbReference type="RefSeq" id="WP_036882700.1">
    <property type="nucleotide sequence ID" value="NZ_JRNR01000025.1"/>
</dbReference>
<dbReference type="Proteomes" id="UP000029538">
    <property type="component" value="Unassembled WGS sequence"/>
</dbReference>
<sequence>MRIKPLLLTLLALFPIVLNAQKIENGVLVDASGAPENYQIPEGVKEIAPRVFMMSSIKSVTIPASMEVIHECAFNMAPSLESVTFAPNSKLRIIADQAFEDCPMLKEIKLPNSLDSLGRSAFALCENLKIVTLPANLKKISMGAFSTCPSLLRIDFPAGIEEIGEFAFANCKSISSITLNGVKVVGTKAFYNCKVLSNVTLGEGLVELKDSVFERCEAIEELTIPASMQKSGTKLFFRCPYFKGFKVAANSPYMMAENGVLYSKNKDILYECPQQYSTDMFVVPSETKKIYPMAFYECKNVKGIKLPATIEKLGMGALANNGITKFDFAGNASFPVYEGCIYYKTKDGLVFMAAPTMSESTKFTLLAETKFIANCAFAFNQNVADVYIPESCLGLGDMAFYSCKGLKNIYSYAVNAPRLGEGTFGEVVLPNVKLHVKKEAYTSYTNNNWIFPFGSDITEPYPTTPNGITGVATNGKDIKVTRLGNNVSISANENIELVEAYAPNGAKVSEKKLNSNETIITLPTQGIYVVKVKLENGNKKVVKL</sequence>
<dbReference type="AlphaFoldDB" id="A0A096AST7"/>
<evidence type="ECO:0000313" key="3">
    <source>
        <dbReference type="Proteomes" id="UP000029538"/>
    </source>
</evidence>
<dbReference type="InterPro" id="IPR053139">
    <property type="entry name" value="Surface_bspA-like"/>
</dbReference>
<dbReference type="PANTHER" id="PTHR45661">
    <property type="entry name" value="SURFACE ANTIGEN"/>
    <property type="match status" value="1"/>
</dbReference>
<dbReference type="EMBL" id="JRNR01000025">
    <property type="protein sequence ID" value="KGF49785.1"/>
    <property type="molecule type" value="Genomic_DNA"/>
</dbReference>
<organism evidence="2 3">
    <name type="scientific">Prevotella disiens DNF00882</name>
    <dbReference type="NCBI Taxonomy" id="1401075"/>
    <lineage>
        <taxon>Bacteria</taxon>
        <taxon>Pseudomonadati</taxon>
        <taxon>Bacteroidota</taxon>
        <taxon>Bacteroidia</taxon>
        <taxon>Bacteroidales</taxon>
        <taxon>Prevotellaceae</taxon>
        <taxon>Prevotella</taxon>
    </lineage>
</organism>
<keyword evidence="1" id="KW-0732">Signal</keyword>
<feature type="signal peptide" evidence="1">
    <location>
        <begin position="1"/>
        <end position="20"/>
    </location>
</feature>
<feature type="chain" id="PRO_5001924111" evidence="1">
    <location>
        <begin position="21"/>
        <end position="544"/>
    </location>
</feature>
<dbReference type="Pfam" id="PF13306">
    <property type="entry name" value="LRR_5"/>
    <property type="match status" value="3"/>
</dbReference>
<proteinExistence type="predicted"/>
<name>A0A096AST7_9BACT</name>
<comment type="caution">
    <text evidence="2">The sequence shown here is derived from an EMBL/GenBank/DDBJ whole genome shotgun (WGS) entry which is preliminary data.</text>
</comment>
<gene>
    <name evidence="2" type="ORF">HMPREF0654_03870</name>
</gene>
<accession>A0A096AST7</accession>
<evidence type="ECO:0000313" key="2">
    <source>
        <dbReference type="EMBL" id="KGF49785.1"/>
    </source>
</evidence>